<evidence type="ECO:0008006" key="4">
    <source>
        <dbReference type="Google" id="ProtNLM"/>
    </source>
</evidence>
<dbReference type="Proteomes" id="UP001598130">
    <property type="component" value="Unassembled WGS sequence"/>
</dbReference>
<accession>A0ABW6CLG6</accession>
<sequence length="122" mass="11872">MRRLLALLALTLALASPAGAQQAPGPTAAPVLRGLLSADTADAPDATSPVAATAAAALAQSFIPLRTLSDTPVAGAAGQCRLSCAQSYYFCLSGDGGDDCPATWGQCRAACDAPGVAGLAGG</sequence>
<keyword evidence="1" id="KW-0732">Signal</keyword>
<evidence type="ECO:0000313" key="2">
    <source>
        <dbReference type="EMBL" id="MFD3263912.1"/>
    </source>
</evidence>
<reference evidence="2 3" key="1">
    <citation type="submission" date="2022-09" db="EMBL/GenBank/DDBJ databases">
        <title>New species of Phenylobacterium.</title>
        <authorList>
            <person name="Mieszkin S."/>
        </authorList>
    </citation>
    <scope>NUCLEOTIDE SEQUENCE [LARGE SCALE GENOMIC DNA]</scope>
    <source>
        <strain evidence="2 3">HK31-G</strain>
    </source>
</reference>
<dbReference type="RefSeq" id="WP_377369189.1">
    <property type="nucleotide sequence ID" value="NZ_JAOTJD010000012.1"/>
</dbReference>
<dbReference type="EMBL" id="JAOTJD010000012">
    <property type="protein sequence ID" value="MFD3263912.1"/>
    <property type="molecule type" value="Genomic_DNA"/>
</dbReference>
<proteinExistence type="predicted"/>
<protein>
    <recommendedName>
        <fullName evidence="4">Chitin-binding type-1 domain-containing protein</fullName>
    </recommendedName>
</protein>
<keyword evidence="3" id="KW-1185">Reference proteome</keyword>
<gene>
    <name evidence="2" type="ORF">OCL97_08060</name>
</gene>
<comment type="caution">
    <text evidence="2">The sequence shown here is derived from an EMBL/GenBank/DDBJ whole genome shotgun (WGS) entry which is preliminary data.</text>
</comment>
<feature type="chain" id="PRO_5045301162" description="Chitin-binding type-1 domain-containing protein" evidence="1">
    <location>
        <begin position="21"/>
        <end position="122"/>
    </location>
</feature>
<name>A0ABW6CLG6_9CAUL</name>
<feature type="signal peptide" evidence="1">
    <location>
        <begin position="1"/>
        <end position="20"/>
    </location>
</feature>
<evidence type="ECO:0000256" key="1">
    <source>
        <dbReference type="SAM" id="SignalP"/>
    </source>
</evidence>
<evidence type="ECO:0000313" key="3">
    <source>
        <dbReference type="Proteomes" id="UP001598130"/>
    </source>
</evidence>
<organism evidence="2 3">
    <name type="scientific">Phenylobacterium ferrooxidans</name>
    <dbReference type="NCBI Taxonomy" id="2982689"/>
    <lineage>
        <taxon>Bacteria</taxon>
        <taxon>Pseudomonadati</taxon>
        <taxon>Pseudomonadota</taxon>
        <taxon>Alphaproteobacteria</taxon>
        <taxon>Caulobacterales</taxon>
        <taxon>Caulobacteraceae</taxon>
        <taxon>Phenylobacterium</taxon>
    </lineage>
</organism>